<dbReference type="Gene3D" id="3.20.20.70">
    <property type="entry name" value="Aldolase class I"/>
    <property type="match status" value="1"/>
</dbReference>
<reference evidence="11 12" key="1">
    <citation type="submission" date="2013-04" db="EMBL/GenBank/DDBJ databases">
        <title>The Genome Sequence of Propionimicrobium lymphophilum ACS-093-V-SCH5.</title>
        <authorList>
            <consortium name="The Broad Institute Genomics Platform"/>
            <person name="Earl A."/>
            <person name="Ward D."/>
            <person name="Feldgarden M."/>
            <person name="Gevers D."/>
            <person name="Saerens B."/>
            <person name="Vaneechoutte M."/>
            <person name="Walker B."/>
            <person name="Young S."/>
            <person name="Zeng Q."/>
            <person name="Gargeya S."/>
            <person name="Fitzgerald M."/>
            <person name="Haas B."/>
            <person name="Abouelleil A."/>
            <person name="Allen A.W."/>
            <person name="Alvarado L."/>
            <person name="Arachchi H.M."/>
            <person name="Berlin A.M."/>
            <person name="Chapman S.B."/>
            <person name="Gainer-Dewar J."/>
            <person name="Goldberg J."/>
            <person name="Griggs A."/>
            <person name="Gujja S."/>
            <person name="Hansen M."/>
            <person name="Howarth C."/>
            <person name="Imamovic A."/>
            <person name="Ireland A."/>
            <person name="Larimer J."/>
            <person name="McCowan C."/>
            <person name="Murphy C."/>
            <person name="Pearson M."/>
            <person name="Poon T.W."/>
            <person name="Priest M."/>
            <person name="Roberts A."/>
            <person name="Saif S."/>
            <person name="Shea T."/>
            <person name="Sisk P."/>
            <person name="Sykes S."/>
            <person name="Wortman J."/>
            <person name="Nusbaum C."/>
            <person name="Birren B."/>
        </authorList>
    </citation>
    <scope>NUCLEOTIDE SEQUENCE [LARGE SCALE GENOMIC DNA]</scope>
    <source>
        <strain evidence="11 12">ACS-093-V-SCH5</strain>
    </source>
</reference>
<dbReference type="FunFam" id="3.20.20.70:FF:000037">
    <property type="entry name" value="Tryptophan synthase alpha chain"/>
    <property type="match status" value="1"/>
</dbReference>
<protein>
    <recommendedName>
        <fullName evidence="9">Tryptophan synthase alpha chain</fullName>
        <ecNumber evidence="9">4.2.1.20</ecNumber>
    </recommendedName>
</protein>
<dbReference type="RefSeq" id="WP_016455933.1">
    <property type="nucleotide sequence ID" value="NZ_KE150269.1"/>
</dbReference>
<dbReference type="AlphaFoldDB" id="S2VZ50"/>
<comment type="catalytic activity">
    <reaction evidence="8 9">
        <text>(1S,2R)-1-C-(indol-3-yl)glycerol 3-phosphate + L-serine = D-glyceraldehyde 3-phosphate + L-tryptophan + H2O</text>
        <dbReference type="Rhea" id="RHEA:10532"/>
        <dbReference type="ChEBI" id="CHEBI:15377"/>
        <dbReference type="ChEBI" id="CHEBI:33384"/>
        <dbReference type="ChEBI" id="CHEBI:57912"/>
        <dbReference type="ChEBI" id="CHEBI:58866"/>
        <dbReference type="ChEBI" id="CHEBI:59776"/>
        <dbReference type="EC" id="4.2.1.20"/>
    </reaction>
</comment>
<evidence type="ECO:0000256" key="4">
    <source>
        <dbReference type="ARBA" id="ARBA00022605"/>
    </source>
</evidence>
<evidence type="ECO:0000256" key="5">
    <source>
        <dbReference type="ARBA" id="ARBA00022822"/>
    </source>
</evidence>
<dbReference type="GO" id="GO:0004834">
    <property type="term" value="F:tryptophan synthase activity"/>
    <property type="evidence" value="ECO:0007669"/>
    <property type="project" value="UniProtKB-UniRule"/>
</dbReference>
<evidence type="ECO:0000256" key="6">
    <source>
        <dbReference type="ARBA" id="ARBA00023141"/>
    </source>
</evidence>
<dbReference type="GO" id="GO:0005829">
    <property type="term" value="C:cytosol"/>
    <property type="evidence" value="ECO:0007669"/>
    <property type="project" value="TreeGrafter"/>
</dbReference>
<evidence type="ECO:0000313" key="11">
    <source>
        <dbReference type="EMBL" id="EPD32793.1"/>
    </source>
</evidence>
<dbReference type="PROSITE" id="PS00167">
    <property type="entry name" value="TRP_SYNTHASE_ALPHA"/>
    <property type="match status" value="1"/>
</dbReference>
<evidence type="ECO:0000256" key="7">
    <source>
        <dbReference type="ARBA" id="ARBA00023239"/>
    </source>
</evidence>
<evidence type="ECO:0000256" key="1">
    <source>
        <dbReference type="ARBA" id="ARBA00003365"/>
    </source>
</evidence>
<keyword evidence="5 9" id="KW-0822">Tryptophan biosynthesis</keyword>
<dbReference type="PANTHER" id="PTHR43406">
    <property type="entry name" value="TRYPTOPHAN SYNTHASE, ALPHA CHAIN"/>
    <property type="match status" value="1"/>
</dbReference>
<dbReference type="PATRIC" id="fig|883161.3.peg.1093"/>
<dbReference type="Proteomes" id="UP000014417">
    <property type="component" value="Unassembled WGS sequence"/>
</dbReference>
<gene>
    <name evidence="9" type="primary">trpA</name>
    <name evidence="11" type="ORF">HMPREF9306_01100</name>
</gene>
<dbReference type="HOGENOM" id="CLU_016734_0_0_11"/>
<proteinExistence type="inferred from homology"/>
<dbReference type="InterPro" id="IPR018204">
    <property type="entry name" value="Trp_synthase_alpha_AS"/>
</dbReference>
<dbReference type="InterPro" id="IPR013785">
    <property type="entry name" value="Aldolase_TIM"/>
</dbReference>
<comment type="similarity">
    <text evidence="9 10">Belongs to the TrpA family.</text>
</comment>
<evidence type="ECO:0000313" key="12">
    <source>
        <dbReference type="Proteomes" id="UP000014417"/>
    </source>
</evidence>
<dbReference type="CDD" id="cd04724">
    <property type="entry name" value="Tryptophan_synthase_alpha"/>
    <property type="match status" value="1"/>
</dbReference>
<comment type="function">
    <text evidence="1 9">The alpha subunit is responsible for the aldol cleavage of indoleglycerol phosphate to indole and glyceraldehyde 3-phosphate.</text>
</comment>
<evidence type="ECO:0000256" key="9">
    <source>
        <dbReference type="HAMAP-Rule" id="MF_00131"/>
    </source>
</evidence>
<evidence type="ECO:0000256" key="3">
    <source>
        <dbReference type="ARBA" id="ARBA00011270"/>
    </source>
</evidence>
<dbReference type="UniPathway" id="UPA00035">
    <property type="reaction ID" value="UER00044"/>
</dbReference>
<dbReference type="InterPro" id="IPR002028">
    <property type="entry name" value="Trp_synthase_suA"/>
</dbReference>
<organism evidence="11 12">
    <name type="scientific">Propionimicrobium lymphophilum ACS-093-V-SCH5</name>
    <dbReference type="NCBI Taxonomy" id="883161"/>
    <lineage>
        <taxon>Bacteria</taxon>
        <taxon>Bacillati</taxon>
        <taxon>Actinomycetota</taxon>
        <taxon>Actinomycetes</taxon>
        <taxon>Propionibacteriales</taxon>
        <taxon>Propionibacteriaceae</taxon>
        <taxon>Propionimicrobium</taxon>
    </lineage>
</organism>
<dbReference type="InterPro" id="IPR011060">
    <property type="entry name" value="RibuloseP-bd_barrel"/>
</dbReference>
<name>S2VZ50_9ACTN</name>
<keyword evidence="6 9" id="KW-0057">Aromatic amino acid biosynthesis</keyword>
<keyword evidence="7 9" id="KW-0456">Lyase</keyword>
<comment type="pathway">
    <text evidence="2 9">Amino-acid biosynthesis; L-tryptophan biosynthesis; L-tryptophan from chorismate: step 5/5.</text>
</comment>
<evidence type="ECO:0000256" key="8">
    <source>
        <dbReference type="ARBA" id="ARBA00049047"/>
    </source>
</evidence>
<sequence length="268" mass="28388">MSDRLGIMGKVLMEAKADNRTALIGYLPIGYPSVEGSLDAMRTVAEHADIIEIGMPYSDPMMDGLAIQYATTKALASGVRTTDIFKATEAVRSAGKTPAVMIYWNLVERYGVKAFARDLANAGGAGLITPDLIPDEADEWVEASDEYGLDRVFLIAPSSTDERIAMTMDACRGWVYATSVMGVTGARTETSSAAPVIVERARKIRNDLPVCVGLGISNGKQAHETGKYADAAIVGSALVKCLIDAEGSDQPLGKLPEVAADLGEGVKN</sequence>
<dbReference type="PANTHER" id="PTHR43406:SF1">
    <property type="entry name" value="TRYPTOPHAN SYNTHASE ALPHA CHAIN, CHLOROPLASTIC"/>
    <property type="match status" value="1"/>
</dbReference>
<dbReference type="Pfam" id="PF00290">
    <property type="entry name" value="Trp_syntA"/>
    <property type="match status" value="1"/>
</dbReference>
<dbReference type="EMBL" id="AGZR01000006">
    <property type="protein sequence ID" value="EPD32793.1"/>
    <property type="molecule type" value="Genomic_DNA"/>
</dbReference>
<dbReference type="SUPFAM" id="SSF51366">
    <property type="entry name" value="Ribulose-phoshate binding barrel"/>
    <property type="match status" value="1"/>
</dbReference>
<dbReference type="STRING" id="883161.HMPREF9306_01100"/>
<evidence type="ECO:0000256" key="10">
    <source>
        <dbReference type="RuleBase" id="RU003662"/>
    </source>
</evidence>
<feature type="active site" description="Proton acceptor" evidence="9">
    <location>
        <position position="63"/>
    </location>
</feature>
<evidence type="ECO:0000256" key="2">
    <source>
        <dbReference type="ARBA" id="ARBA00004733"/>
    </source>
</evidence>
<accession>S2VZ50</accession>
<keyword evidence="12" id="KW-1185">Reference proteome</keyword>
<dbReference type="NCBIfam" id="TIGR00262">
    <property type="entry name" value="trpA"/>
    <property type="match status" value="1"/>
</dbReference>
<keyword evidence="4 9" id="KW-0028">Amino-acid biosynthesis</keyword>
<dbReference type="OrthoDB" id="9804578at2"/>
<dbReference type="EC" id="4.2.1.20" evidence="9"/>
<dbReference type="HAMAP" id="MF_00131">
    <property type="entry name" value="Trp_synth_alpha"/>
    <property type="match status" value="1"/>
</dbReference>
<feature type="active site" description="Proton acceptor" evidence="9">
    <location>
        <position position="52"/>
    </location>
</feature>
<comment type="subunit">
    <text evidence="3 9">Tetramer of two alpha and two beta chains.</text>
</comment>
<comment type="caution">
    <text evidence="11">The sequence shown here is derived from an EMBL/GenBank/DDBJ whole genome shotgun (WGS) entry which is preliminary data.</text>
</comment>